<feature type="transmembrane region" description="Helical" evidence="1">
    <location>
        <begin position="29"/>
        <end position="49"/>
    </location>
</feature>
<keyword evidence="1" id="KW-0472">Membrane</keyword>
<dbReference type="RefSeq" id="WP_212396645.1">
    <property type="nucleotide sequence ID" value="NZ_JAFCJH010000021.1"/>
</dbReference>
<reference evidence="3" key="1">
    <citation type="journal article" date="2021" name="ISME J.">
        <title>Evolutionary origin and ecological implication of a unique nif island in free-living Bradyrhizobium lineages.</title>
        <authorList>
            <person name="Tao J."/>
        </authorList>
    </citation>
    <scope>NUCLEOTIDE SEQUENCE [LARGE SCALE GENOMIC DNA]</scope>
    <source>
        <strain evidence="3">SZCCT0434</strain>
    </source>
</reference>
<evidence type="ECO:0000256" key="1">
    <source>
        <dbReference type="SAM" id="Phobius"/>
    </source>
</evidence>
<comment type="caution">
    <text evidence="2">The sequence shown here is derived from an EMBL/GenBank/DDBJ whole genome shotgun (WGS) entry which is preliminary data.</text>
</comment>
<proteinExistence type="predicted"/>
<protein>
    <recommendedName>
        <fullName evidence="4">ZIP family metal transporter</fullName>
    </recommendedName>
</protein>
<organism evidence="2 3">
    <name type="scientific">Bradyrhizobium jicamae</name>
    <dbReference type="NCBI Taxonomy" id="280332"/>
    <lineage>
        <taxon>Bacteria</taxon>
        <taxon>Pseudomonadati</taxon>
        <taxon>Pseudomonadota</taxon>
        <taxon>Alphaproteobacteria</taxon>
        <taxon>Hyphomicrobiales</taxon>
        <taxon>Nitrobacteraceae</taxon>
        <taxon>Bradyrhizobium</taxon>
    </lineage>
</organism>
<keyword evidence="1" id="KW-1133">Transmembrane helix</keyword>
<evidence type="ECO:0008006" key="4">
    <source>
        <dbReference type="Google" id="ProtNLM"/>
    </source>
</evidence>
<accession>A0ABS5FNB5</accession>
<keyword evidence="1" id="KW-0812">Transmembrane</keyword>
<name>A0ABS5FNB5_9BRAD</name>
<dbReference type="Proteomes" id="UP001315278">
    <property type="component" value="Unassembled WGS sequence"/>
</dbReference>
<evidence type="ECO:0000313" key="3">
    <source>
        <dbReference type="Proteomes" id="UP001315278"/>
    </source>
</evidence>
<sequence>MFGALSVVSVGVGSAIAFAAKRFPSRAEALESCAGALLIVGLGLLGSVLPHLT</sequence>
<keyword evidence="3" id="KW-1185">Reference proteome</keyword>
<evidence type="ECO:0000313" key="2">
    <source>
        <dbReference type="EMBL" id="MBR0797821.1"/>
    </source>
</evidence>
<dbReference type="EMBL" id="JAFCJH010000021">
    <property type="protein sequence ID" value="MBR0797821.1"/>
    <property type="molecule type" value="Genomic_DNA"/>
</dbReference>
<gene>
    <name evidence="2" type="ORF">JQ615_20760</name>
</gene>